<sequence length="289" mass="31829">MSGTEGATSARDLGSLSAAQRSLVDGWLPGAVVEADLSWRLIETTVLRVASGGRTYVVKAGGPGDHHLAREIRAHLNWLAPWTTIGRAPMLVFHDSEAKIVVTQYLPGSLALRSTWADDPDVHRQAGTLLALLHGQLRVRDDGWEARANTRSLAWLDGRHRIAADVVGRLRGEVMSWPTPPAYLVPTHGDWQPRNWIIHDDVVSIIDFGRADLRPAATDFGRLAVQDFRRDPRLEQAFMEGYGTDPREPAAWRRMRIRDAIGTAAWACQVGDEEFEAQGHGMIADALAG</sequence>
<feature type="domain" description="Aminoglycoside phosphotransferase" evidence="1">
    <location>
        <begin position="44"/>
        <end position="252"/>
    </location>
</feature>
<protein>
    <recommendedName>
        <fullName evidence="1">Aminoglycoside phosphotransferase domain-containing protein</fullName>
    </recommendedName>
</protein>
<dbReference type="Gene3D" id="3.90.1200.10">
    <property type="match status" value="1"/>
</dbReference>
<dbReference type="EMBL" id="BAAAPN010000024">
    <property type="protein sequence ID" value="GAA1751130.1"/>
    <property type="molecule type" value="Genomic_DNA"/>
</dbReference>
<dbReference type="Pfam" id="PF01636">
    <property type="entry name" value="APH"/>
    <property type="match status" value="1"/>
</dbReference>
<evidence type="ECO:0000313" key="3">
    <source>
        <dbReference type="Proteomes" id="UP001501475"/>
    </source>
</evidence>
<reference evidence="2 3" key="1">
    <citation type="journal article" date="2019" name="Int. J. Syst. Evol. Microbiol.">
        <title>The Global Catalogue of Microorganisms (GCM) 10K type strain sequencing project: providing services to taxonomists for standard genome sequencing and annotation.</title>
        <authorList>
            <consortium name="The Broad Institute Genomics Platform"/>
            <consortium name="The Broad Institute Genome Sequencing Center for Infectious Disease"/>
            <person name="Wu L."/>
            <person name="Ma J."/>
        </authorList>
    </citation>
    <scope>NUCLEOTIDE SEQUENCE [LARGE SCALE GENOMIC DNA]</scope>
    <source>
        <strain evidence="2 3">JCM 15591</strain>
    </source>
</reference>
<evidence type="ECO:0000313" key="2">
    <source>
        <dbReference type="EMBL" id="GAA1751130.1"/>
    </source>
</evidence>
<name>A0ABN2K9J2_9MICO</name>
<proteinExistence type="predicted"/>
<dbReference type="RefSeq" id="WP_344062798.1">
    <property type="nucleotide sequence ID" value="NZ_BAAAPN010000024.1"/>
</dbReference>
<dbReference type="SUPFAM" id="SSF56112">
    <property type="entry name" value="Protein kinase-like (PK-like)"/>
    <property type="match status" value="1"/>
</dbReference>
<keyword evidence="3" id="KW-1185">Reference proteome</keyword>
<dbReference type="InterPro" id="IPR011009">
    <property type="entry name" value="Kinase-like_dom_sf"/>
</dbReference>
<accession>A0ABN2K9J2</accession>
<dbReference type="Proteomes" id="UP001501475">
    <property type="component" value="Unassembled WGS sequence"/>
</dbReference>
<organism evidence="2 3">
    <name type="scientific">Nostocoides vanveenii</name>
    <dbReference type="NCBI Taxonomy" id="330835"/>
    <lineage>
        <taxon>Bacteria</taxon>
        <taxon>Bacillati</taxon>
        <taxon>Actinomycetota</taxon>
        <taxon>Actinomycetes</taxon>
        <taxon>Micrococcales</taxon>
        <taxon>Intrasporangiaceae</taxon>
        <taxon>Nostocoides</taxon>
    </lineage>
</organism>
<dbReference type="InterPro" id="IPR002575">
    <property type="entry name" value="Aminoglycoside_PTrfase"/>
</dbReference>
<comment type="caution">
    <text evidence="2">The sequence shown here is derived from an EMBL/GenBank/DDBJ whole genome shotgun (WGS) entry which is preliminary data.</text>
</comment>
<gene>
    <name evidence="2" type="ORF">GCM10009810_09330</name>
</gene>
<evidence type="ECO:0000259" key="1">
    <source>
        <dbReference type="Pfam" id="PF01636"/>
    </source>
</evidence>